<protein>
    <recommendedName>
        <fullName evidence="4">Lipoprotein</fullName>
    </recommendedName>
</protein>
<keyword evidence="1" id="KW-0732">Signal</keyword>
<sequence>MKRIIVAFLLLTLSSCFLMPPGAPHRHQYQSVNSKVMSDIEVFCTPKHKYYHLPYTEAHFELMSGFFDEQHRAMERDTFFDNQVLATDLRINDAKFHRTFKSDTLKLRDKDSGEIVQFTFKE</sequence>
<keyword evidence="3" id="KW-1185">Reference proteome</keyword>
<feature type="signal peptide" evidence="1">
    <location>
        <begin position="1"/>
        <end position="18"/>
    </location>
</feature>
<dbReference type="Proteomes" id="UP001595812">
    <property type="component" value="Unassembled WGS sequence"/>
</dbReference>
<name>A0ABV8AJ66_9FLAO</name>
<feature type="chain" id="PRO_5045180375" description="Lipoprotein" evidence="1">
    <location>
        <begin position="19"/>
        <end position="122"/>
    </location>
</feature>
<dbReference type="EMBL" id="JBHSAT010000004">
    <property type="protein sequence ID" value="MFC3877449.1"/>
    <property type="molecule type" value="Genomic_DNA"/>
</dbReference>
<dbReference type="PROSITE" id="PS51257">
    <property type="entry name" value="PROKAR_LIPOPROTEIN"/>
    <property type="match status" value="1"/>
</dbReference>
<comment type="caution">
    <text evidence="2">The sequence shown here is derived from an EMBL/GenBank/DDBJ whole genome shotgun (WGS) entry which is preliminary data.</text>
</comment>
<reference evidence="3" key="1">
    <citation type="journal article" date="2019" name="Int. J. Syst. Evol. Microbiol.">
        <title>The Global Catalogue of Microorganisms (GCM) 10K type strain sequencing project: providing services to taxonomists for standard genome sequencing and annotation.</title>
        <authorList>
            <consortium name="The Broad Institute Genomics Platform"/>
            <consortium name="The Broad Institute Genome Sequencing Center for Infectious Disease"/>
            <person name="Wu L."/>
            <person name="Ma J."/>
        </authorList>
    </citation>
    <scope>NUCLEOTIDE SEQUENCE [LARGE SCALE GENOMIC DNA]</scope>
    <source>
        <strain evidence="3">CECT 8979</strain>
    </source>
</reference>
<evidence type="ECO:0000313" key="2">
    <source>
        <dbReference type="EMBL" id="MFC3877449.1"/>
    </source>
</evidence>
<organism evidence="2 3">
    <name type="scientific">Winogradskyella maritima</name>
    <dbReference type="NCBI Taxonomy" id="1517766"/>
    <lineage>
        <taxon>Bacteria</taxon>
        <taxon>Pseudomonadati</taxon>
        <taxon>Bacteroidota</taxon>
        <taxon>Flavobacteriia</taxon>
        <taxon>Flavobacteriales</taxon>
        <taxon>Flavobacteriaceae</taxon>
        <taxon>Winogradskyella</taxon>
    </lineage>
</organism>
<evidence type="ECO:0008006" key="4">
    <source>
        <dbReference type="Google" id="ProtNLM"/>
    </source>
</evidence>
<proteinExistence type="predicted"/>
<gene>
    <name evidence="2" type="ORF">ACFOSX_09420</name>
</gene>
<evidence type="ECO:0000313" key="3">
    <source>
        <dbReference type="Proteomes" id="UP001595812"/>
    </source>
</evidence>
<dbReference type="RefSeq" id="WP_386099757.1">
    <property type="nucleotide sequence ID" value="NZ_JBHSAT010000004.1"/>
</dbReference>
<accession>A0ABV8AJ66</accession>
<evidence type="ECO:0000256" key="1">
    <source>
        <dbReference type="SAM" id="SignalP"/>
    </source>
</evidence>